<dbReference type="HOGENOM" id="CLU_2396694_0_0_11"/>
<keyword evidence="2" id="KW-1185">Reference proteome</keyword>
<protein>
    <submittedName>
        <fullName evidence="1">Uncharacterized protein</fullName>
    </submittedName>
</protein>
<dbReference type="AlphaFoldDB" id="Q5YSN4"/>
<proteinExistence type="predicted"/>
<evidence type="ECO:0000313" key="1">
    <source>
        <dbReference type="EMBL" id="BAD58807.1"/>
    </source>
</evidence>
<dbReference type="KEGG" id="nfa:NFA_39590"/>
<gene>
    <name evidence="1" type="ordered locus">NFA_39590</name>
</gene>
<reference evidence="1 2" key="1">
    <citation type="journal article" date="2004" name="Proc. Natl. Acad. Sci. U.S.A.">
        <title>The complete genomic sequence of Nocardia farcinica IFM 10152.</title>
        <authorList>
            <person name="Ishikawa J."/>
            <person name="Yamashita A."/>
            <person name="Mikami Y."/>
            <person name="Hoshino Y."/>
            <person name="Kurita H."/>
            <person name="Hotta K."/>
            <person name="Shiba T."/>
            <person name="Hattori M."/>
        </authorList>
    </citation>
    <scope>NUCLEOTIDE SEQUENCE [LARGE SCALE GENOMIC DNA]</scope>
    <source>
        <strain evidence="1 2">IFM 10152</strain>
    </source>
</reference>
<dbReference type="STRING" id="247156.NFA_39590"/>
<dbReference type="EMBL" id="AP006618">
    <property type="protein sequence ID" value="BAD58807.1"/>
    <property type="molecule type" value="Genomic_DNA"/>
</dbReference>
<name>Q5YSN4_NOCFA</name>
<dbReference type="Proteomes" id="UP000006820">
    <property type="component" value="Chromosome"/>
</dbReference>
<accession>Q5YSN4</accession>
<evidence type="ECO:0000313" key="2">
    <source>
        <dbReference type="Proteomes" id="UP000006820"/>
    </source>
</evidence>
<sequence length="93" mass="11363">MNLKAVRRSIRGRIWVRRTGMPARGTWRHHMVPWLGCDEYYRRTLVIPVITWHVVIALRELPRLQDDPAFDPYLNDPIWVRWKQVRQYGRITR</sequence>
<organism evidence="1 2">
    <name type="scientific">Nocardia farcinica (strain IFM 10152)</name>
    <dbReference type="NCBI Taxonomy" id="247156"/>
    <lineage>
        <taxon>Bacteria</taxon>
        <taxon>Bacillati</taxon>
        <taxon>Actinomycetota</taxon>
        <taxon>Actinomycetes</taxon>
        <taxon>Mycobacteriales</taxon>
        <taxon>Nocardiaceae</taxon>
        <taxon>Nocardia</taxon>
    </lineage>
</organism>